<dbReference type="PANTHER" id="PTHR22891">
    <property type="entry name" value="EUKARYOTIC TRANSLATION INITIATION FACTOR 2C"/>
    <property type="match status" value="1"/>
</dbReference>
<dbReference type="Pfam" id="PF16486">
    <property type="entry name" value="ArgoN"/>
    <property type="match status" value="1"/>
</dbReference>
<dbReference type="SMART" id="SM01163">
    <property type="entry name" value="DUF1785"/>
    <property type="match status" value="1"/>
</dbReference>
<dbReference type="PROSITE" id="PS50822">
    <property type="entry name" value="PIWI"/>
    <property type="match status" value="1"/>
</dbReference>
<organism evidence="3 4">
    <name type="scientific">Hymenoscyphus fraxineus</name>
    <dbReference type="NCBI Taxonomy" id="746836"/>
    <lineage>
        <taxon>Eukaryota</taxon>
        <taxon>Fungi</taxon>
        <taxon>Dikarya</taxon>
        <taxon>Ascomycota</taxon>
        <taxon>Pezizomycotina</taxon>
        <taxon>Leotiomycetes</taxon>
        <taxon>Helotiales</taxon>
        <taxon>Helotiaceae</taxon>
        <taxon>Hymenoscyphus</taxon>
    </lineage>
</organism>
<accession>A0A9N9LA97</accession>
<evidence type="ECO:0000256" key="1">
    <source>
        <dbReference type="SAM" id="MobiDB-lite"/>
    </source>
</evidence>
<feature type="domain" description="Piwi" evidence="2">
    <location>
        <begin position="617"/>
        <end position="938"/>
    </location>
</feature>
<comment type="caution">
    <text evidence="3">The sequence shown here is derived from an EMBL/GenBank/DDBJ whole genome shotgun (WGS) entry which is preliminary data.</text>
</comment>
<feature type="compositionally biased region" description="Polar residues" evidence="1">
    <location>
        <begin position="50"/>
        <end position="72"/>
    </location>
</feature>
<dbReference type="Pfam" id="PF02171">
    <property type="entry name" value="Piwi"/>
    <property type="match status" value="1"/>
</dbReference>
<dbReference type="SUPFAM" id="SSF53098">
    <property type="entry name" value="Ribonuclease H-like"/>
    <property type="match status" value="1"/>
</dbReference>
<feature type="region of interest" description="Disordered" evidence="1">
    <location>
        <begin position="1"/>
        <end position="79"/>
    </location>
</feature>
<proteinExistence type="predicted"/>
<dbReference type="InterPro" id="IPR003165">
    <property type="entry name" value="Piwi"/>
</dbReference>
<reference evidence="3" key="1">
    <citation type="submission" date="2021-07" db="EMBL/GenBank/DDBJ databases">
        <authorList>
            <person name="Durling M."/>
        </authorList>
    </citation>
    <scope>NUCLEOTIDE SEQUENCE</scope>
</reference>
<dbReference type="EMBL" id="CAJVRL010000103">
    <property type="protein sequence ID" value="CAG8960888.1"/>
    <property type="molecule type" value="Genomic_DNA"/>
</dbReference>
<name>A0A9N9LA97_9HELO</name>
<dbReference type="SUPFAM" id="SSF101690">
    <property type="entry name" value="PAZ domain"/>
    <property type="match status" value="1"/>
</dbReference>
<dbReference type="OrthoDB" id="10252740at2759"/>
<dbReference type="Gene3D" id="3.30.420.10">
    <property type="entry name" value="Ribonuclease H-like superfamily/Ribonuclease H"/>
    <property type="match status" value="1"/>
</dbReference>
<dbReference type="InterPro" id="IPR032474">
    <property type="entry name" value="Argonaute_N"/>
</dbReference>
<dbReference type="InterPro" id="IPR036085">
    <property type="entry name" value="PAZ_dom_sf"/>
</dbReference>
<dbReference type="InterPro" id="IPR012337">
    <property type="entry name" value="RNaseH-like_sf"/>
</dbReference>
<evidence type="ECO:0000313" key="4">
    <source>
        <dbReference type="Proteomes" id="UP000696280"/>
    </source>
</evidence>
<protein>
    <recommendedName>
        <fullName evidence="2">Piwi domain-containing protein</fullName>
    </recommendedName>
</protein>
<dbReference type="GO" id="GO:0003676">
    <property type="term" value="F:nucleic acid binding"/>
    <property type="evidence" value="ECO:0007669"/>
    <property type="project" value="InterPro"/>
</dbReference>
<keyword evidence="4" id="KW-1185">Reference proteome</keyword>
<dbReference type="AlphaFoldDB" id="A0A9N9LA97"/>
<dbReference type="Proteomes" id="UP000696280">
    <property type="component" value="Unassembled WGS sequence"/>
</dbReference>
<dbReference type="InterPro" id="IPR014811">
    <property type="entry name" value="ArgoL1"/>
</dbReference>
<sequence>MSSSTDGGDKGGNQRPHGPDLSNVPIAVPTIPGIKPRSSAITAGGPAPQHPTTSVASLVPSTSSVQRASSSLDNEESYEDAWARVERELPVRVGDNTTIGTEGEQVLGNFFRFNIREDPKKPLCRYSIDLGPDVTRSSDPKSTKPRKLSRETKRFLVNSLLEANKHKFRTSFWICDYDSIIISAGRLFSVGSAPQPAPYQRKSGKDTSRTENGSIKFDGVVEIGELNRHISKKDGGVPSSATVIALNTLNVIFGNCVNKPDFDGARAGKRFYPPIPGNPIQTKSGCYLIHRGFFSSVRPGTGSLYLNVSTTTSAFFREMNLLAWMTMKWGNRYNEAKFRRELNNVRVKCDFTEEKRWTIHGELNTKRMSAITFGQTNVSDHMKSEHKKTYKDCEFGDEDFVPCVNVGGDLKKNQETWYPADVLTILPSQVVSHTLEGDDTQDMVNNAQIVPPENKKMILGQGLELLGFKNPSVLNSFSNFGIELTAKLDQITPIELQPPLMIAKENDLAVVKGGWRFNQSGSKGFHSSTRNFNELPIIWFDRSNGDKLPGHVTRRLRQVLNDYNVSHPESSVIKSIHEIKSTPKRGDDPIKYRKDCQDILDECLDTLEKQSEQGVNFLYIILKDKDANFYAEIKRWGDCVKGIPTICTRYSTLFPPEEKGKKRADFNDTALCANISQLSMTGTPKDTMIVGADCTHPGAGVEHCPSIAAIVATNDDESSQYLGSARLQKRRQEEIADLHGMMVERIKAWSHKASKAGKSGGNALPKHIFFYRDGVSESQLAMVLDKELPQIRSACNYFSSNSTSPKWSPTITLFVATKRHHARFFPKTDPKKPLPGPGKREEWDAWKENLKSGTLIDTSVVAPSRSEFYLQSHHNLLGTARSSYYILLKNESGLSFKQLEEATNRLCYTGARASKCPSICIPARYADLLCDRMRTYMRPSLNYGYVPNSGTGVSDFVADRDIWDVGTNEQNPWHKNMNNIMFYI</sequence>
<dbReference type="Gene3D" id="3.40.50.2300">
    <property type="match status" value="1"/>
</dbReference>
<evidence type="ECO:0000259" key="2">
    <source>
        <dbReference type="PROSITE" id="PS50822"/>
    </source>
</evidence>
<dbReference type="Pfam" id="PF08699">
    <property type="entry name" value="ArgoL1"/>
    <property type="match status" value="1"/>
</dbReference>
<evidence type="ECO:0000313" key="3">
    <source>
        <dbReference type="EMBL" id="CAG8960888.1"/>
    </source>
</evidence>
<dbReference type="Gene3D" id="2.170.260.10">
    <property type="entry name" value="paz domain"/>
    <property type="match status" value="1"/>
</dbReference>
<dbReference type="InterPro" id="IPR036397">
    <property type="entry name" value="RNaseH_sf"/>
</dbReference>
<dbReference type="SMART" id="SM00950">
    <property type="entry name" value="Piwi"/>
    <property type="match status" value="1"/>
</dbReference>
<gene>
    <name evidence="3" type="ORF">HYFRA_00002425</name>
</gene>